<organism evidence="5 6">
    <name type="scientific">Armadillidium nasatum</name>
    <dbReference type="NCBI Taxonomy" id="96803"/>
    <lineage>
        <taxon>Eukaryota</taxon>
        <taxon>Metazoa</taxon>
        <taxon>Ecdysozoa</taxon>
        <taxon>Arthropoda</taxon>
        <taxon>Crustacea</taxon>
        <taxon>Multicrustacea</taxon>
        <taxon>Malacostraca</taxon>
        <taxon>Eumalacostraca</taxon>
        <taxon>Peracarida</taxon>
        <taxon>Isopoda</taxon>
        <taxon>Oniscidea</taxon>
        <taxon>Crinocheta</taxon>
        <taxon>Armadillidiidae</taxon>
        <taxon>Armadillidium</taxon>
    </lineage>
</organism>
<accession>A0A5N5SZM4</accession>
<dbReference type="Proteomes" id="UP000326759">
    <property type="component" value="Unassembled WGS sequence"/>
</dbReference>
<sequence length="312" mass="36012">VLLFSVCHNRYVLETGITCYMHAIIDISFVEQVRKMHEKHGKIFTWKMGVRNFIFISDFHAIKEAFALPESTNRPHAYSFDVFSNHKRLGFVNNVGLASQNLRRFTLTNLRNSGMGKSSMENIIKYELECFIEDLKKYCGKPVEIPWSLNIAIINTLWKIVADEELVYTLSDMFSAGSETTSSTFRWTILYLIKYPEIQKKVHQEIDKALPRDRLPSLLDKDQLVYTQAVINEVLRVNPIAMFGLYHAFDKDIEINGNCIPKDAIVLPSILLCHNDPDYWEDPKSFKPERFITSDGKLDSNKEGFLPFSLGK</sequence>
<feature type="non-terminal residue" evidence="5">
    <location>
        <position position="1"/>
    </location>
</feature>
<protein>
    <submittedName>
        <fullName evidence="5">Cytochrome P450 2L1</fullName>
    </submittedName>
</protein>
<name>A0A5N5SZM4_9CRUS</name>
<dbReference type="InterPro" id="IPR050182">
    <property type="entry name" value="Cytochrome_P450_fam2"/>
</dbReference>
<dbReference type="EMBL" id="SEYY01017240">
    <property type="protein sequence ID" value="KAB7499681.1"/>
    <property type="molecule type" value="Genomic_DNA"/>
</dbReference>
<dbReference type="OrthoDB" id="3934656at2759"/>
<dbReference type="AlphaFoldDB" id="A0A5N5SZM4"/>
<dbReference type="GO" id="GO:0006805">
    <property type="term" value="P:xenobiotic metabolic process"/>
    <property type="evidence" value="ECO:0007669"/>
    <property type="project" value="TreeGrafter"/>
</dbReference>
<evidence type="ECO:0000256" key="3">
    <source>
        <dbReference type="ARBA" id="ARBA00023004"/>
    </source>
</evidence>
<evidence type="ECO:0000313" key="6">
    <source>
        <dbReference type="Proteomes" id="UP000326759"/>
    </source>
</evidence>
<dbReference type="GO" id="GO:0005737">
    <property type="term" value="C:cytoplasm"/>
    <property type="evidence" value="ECO:0007669"/>
    <property type="project" value="TreeGrafter"/>
</dbReference>
<gene>
    <name evidence="5" type="ORF">Anas_14449</name>
</gene>
<keyword evidence="4" id="KW-0560">Oxidoreductase</keyword>
<dbReference type="PANTHER" id="PTHR24300">
    <property type="entry name" value="CYTOCHROME P450 508A4-RELATED"/>
    <property type="match status" value="1"/>
</dbReference>
<evidence type="ECO:0000313" key="5">
    <source>
        <dbReference type="EMBL" id="KAB7499681.1"/>
    </source>
</evidence>
<dbReference type="SUPFAM" id="SSF48264">
    <property type="entry name" value="Cytochrome P450"/>
    <property type="match status" value="1"/>
</dbReference>
<dbReference type="PRINTS" id="PR00385">
    <property type="entry name" value="P450"/>
</dbReference>
<reference evidence="5 6" key="1">
    <citation type="journal article" date="2019" name="PLoS Biol.">
        <title>Sex chromosomes control vertical transmission of feminizing Wolbachia symbionts in an isopod.</title>
        <authorList>
            <person name="Becking T."/>
            <person name="Chebbi M.A."/>
            <person name="Giraud I."/>
            <person name="Moumen B."/>
            <person name="Laverre T."/>
            <person name="Caubet Y."/>
            <person name="Peccoud J."/>
            <person name="Gilbert C."/>
            <person name="Cordaux R."/>
        </authorList>
    </citation>
    <scope>NUCLEOTIDE SEQUENCE [LARGE SCALE GENOMIC DNA]</scope>
    <source>
        <strain evidence="5">ANa2</strain>
        <tissue evidence="5">Whole body excluding digestive tract and cuticle</tissue>
    </source>
</reference>
<dbReference type="GO" id="GO:0016712">
    <property type="term" value="F:oxidoreductase activity, acting on paired donors, with incorporation or reduction of molecular oxygen, reduced flavin or flavoprotein as one donor, and incorporation of one atom of oxygen"/>
    <property type="evidence" value="ECO:0007669"/>
    <property type="project" value="TreeGrafter"/>
</dbReference>
<evidence type="ECO:0000256" key="1">
    <source>
        <dbReference type="ARBA" id="ARBA00010617"/>
    </source>
</evidence>
<keyword evidence="3" id="KW-0408">Iron</keyword>
<dbReference type="GO" id="GO:0005506">
    <property type="term" value="F:iron ion binding"/>
    <property type="evidence" value="ECO:0007669"/>
    <property type="project" value="InterPro"/>
</dbReference>
<dbReference type="InterPro" id="IPR036396">
    <property type="entry name" value="Cyt_P450_sf"/>
</dbReference>
<comment type="caution">
    <text evidence="5">The sequence shown here is derived from an EMBL/GenBank/DDBJ whole genome shotgun (WGS) entry which is preliminary data.</text>
</comment>
<keyword evidence="4" id="KW-0503">Monooxygenase</keyword>
<dbReference type="GO" id="GO:0020037">
    <property type="term" value="F:heme binding"/>
    <property type="evidence" value="ECO:0007669"/>
    <property type="project" value="InterPro"/>
</dbReference>
<dbReference type="GO" id="GO:0006082">
    <property type="term" value="P:organic acid metabolic process"/>
    <property type="evidence" value="ECO:0007669"/>
    <property type="project" value="TreeGrafter"/>
</dbReference>
<evidence type="ECO:0000256" key="2">
    <source>
        <dbReference type="ARBA" id="ARBA00022723"/>
    </source>
</evidence>
<dbReference type="Pfam" id="PF00067">
    <property type="entry name" value="p450"/>
    <property type="match status" value="2"/>
</dbReference>
<keyword evidence="6" id="KW-1185">Reference proteome</keyword>
<evidence type="ECO:0000256" key="4">
    <source>
        <dbReference type="ARBA" id="ARBA00023033"/>
    </source>
</evidence>
<dbReference type="InterPro" id="IPR001128">
    <property type="entry name" value="Cyt_P450"/>
</dbReference>
<keyword evidence="2" id="KW-0479">Metal-binding</keyword>
<comment type="similarity">
    <text evidence="1">Belongs to the cytochrome P450 family.</text>
</comment>
<dbReference type="Gene3D" id="1.10.630.10">
    <property type="entry name" value="Cytochrome P450"/>
    <property type="match status" value="2"/>
</dbReference>
<proteinExistence type="inferred from homology"/>